<feature type="transmembrane region" description="Helical" evidence="2">
    <location>
        <begin position="545"/>
        <end position="567"/>
    </location>
</feature>
<reference evidence="3 4" key="1">
    <citation type="submission" date="2014-02" db="EMBL/GenBank/DDBJ databases">
        <title>Draft genome sequence of Lysinibacillus odysseyi NBRC 100172.</title>
        <authorList>
            <person name="Zhang F."/>
            <person name="Wang G."/>
            <person name="Zhang L."/>
        </authorList>
    </citation>
    <scope>NUCLEOTIDE SEQUENCE [LARGE SCALE GENOMIC DNA]</scope>
    <source>
        <strain evidence="3 4">NBRC 100172</strain>
    </source>
</reference>
<feature type="transmembrane region" description="Helical" evidence="2">
    <location>
        <begin position="378"/>
        <end position="397"/>
    </location>
</feature>
<feature type="transmembrane region" description="Helical" evidence="2">
    <location>
        <begin position="670"/>
        <end position="691"/>
    </location>
</feature>
<dbReference type="STRING" id="1220589.CD32_21035"/>
<evidence type="ECO:0008006" key="5">
    <source>
        <dbReference type="Google" id="ProtNLM"/>
    </source>
</evidence>
<feature type="transmembrane region" description="Helical" evidence="2">
    <location>
        <begin position="116"/>
        <end position="136"/>
    </location>
</feature>
<dbReference type="RefSeq" id="WP_036158741.1">
    <property type="nucleotide sequence ID" value="NZ_AVCX01000001.1"/>
</dbReference>
<feature type="transmembrane region" description="Helical" evidence="2">
    <location>
        <begin position="612"/>
        <end position="635"/>
    </location>
</feature>
<evidence type="ECO:0000256" key="1">
    <source>
        <dbReference type="SAM" id="Coils"/>
    </source>
</evidence>
<feature type="transmembrane region" description="Helical" evidence="2">
    <location>
        <begin position="221"/>
        <end position="240"/>
    </location>
</feature>
<name>A0A0A3IAU2_9BACI</name>
<evidence type="ECO:0000256" key="2">
    <source>
        <dbReference type="SAM" id="Phobius"/>
    </source>
</evidence>
<dbReference type="EMBL" id="JPVP01000060">
    <property type="protein sequence ID" value="KGR81814.1"/>
    <property type="molecule type" value="Genomic_DNA"/>
</dbReference>
<dbReference type="InterPro" id="IPR019286">
    <property type="entry name" value="DUF2339_TM"/>
</dbReference>
<keyword evidence="2" id="KW-0812">Transmembrane</keyword>
<feature type="transmembrane region" description="Helical" evidence="2">
    <location>
        <begin position="494"/>
        <end position="511"/>
    </location>
</feature>
<feature type="transmembrane region" description="Helical" evidence="2">
    <location>
        <begin position="587"/>
        <end position="606"/>
    </location>
</feature>
<dbReference type="AlphaFoldDB" id="A0A0A3IAU2"/>
<dbReference type="Pfam" id="PF10101">
    <property type="entry name" value="DUF2339"/>
    <property type="match status" value="1"/>
</dbReference>
<gene>
    <name evidence="3" type="ORF">CD32_21035</name>
</gene>
<feature type="transmembrane region" description="Helical" evidence="2">
    <location>
        <begin position="84"/>
        <end position="104"/>
    </location>
</feature>
<feature type="transmembrane region" description="Helical" evidence="2">
    <location>
        <begin position="199"/>
        <end position="215"/>
    </location>
</feature>
<keyword evidence="1" id="KW-0175">Coiled coil</keyword>
<feature type="transmembrane region" description="Helical" evidence="2">
    <location>
        <begin position="404"/>
        <end position="423"/>
    </location>
</feature>
<evidence type="ECO:0000313" key="3">
    <source>
        <dbReference type="EMBL" id="KGR81814.1"/>
    </source>
</evidence>
<keyword evidence="2" id="KW-0472">Membrane</keyword>
<feature type="transmembrane region" description="Helical" evidence="2">
    <location>
        <begin position="647"/>
        <end position="664"/>
    </location>
</feature>
<dbReference type="PANTHER" id="PTHR38434">
    <property type="entry name" value="BLL2549 PROTEIN"/>
    <property type="match status" value="1"/>
</dbReference>
<proteinExistence type="predicted"/>
<feature type="transmembrane region" description="Helical" evidence="2">
    <location>
        <begin position="148"/>
        <end position="169"/>
    </location>
</feature>
<dbReference type="eggNOG" id="COG5373">
    <property type="taxonomic scope" value="Bacteria"/>
</dbReference>
<protein>
    <recommendedName>
        <fullName evidence="5">DUF2339 domain-containing protein</fullName>
    </recommendedName>
</protein>
<sequence>MEEQWQRRVEALEEEVLLLRKEIASLKQHPPVSAITEKAAASKPKYNGAIVKRESPAFPKPAGQERTIEPKVPDKAKKSFEEQLVAVLPKVFMFIFVLGVLWGLKLISDYGMLTDGMKISLSYIASIGLAGLAFFLEKKKKSVRAMHTALYGGSFAVGVLATAAAVLIYGVISSMPALFIALAYIIYGIFLCYWKGSEGLTIFVMFTSLLLPYLLEFMEFNSLFVIGFVVLLFIAIQLVLQRHQQWIALYITTLFTGLSTLILYVMGDGESVVYPFGWLLIVLTFFAGWIFTKERRKWPKIQEGLLYSFGVFGVTFLHVFSEGEIEKFLFFAAAAISTAGMAFWMHKRSEKSLADIFLAIGIVSIVNGLLAWDVDGDWRTLAILTTAFIGILLGVRVQAPIMKITNTAILAFTTLYIYIGYQVDEGLELSMHILSILYFIIAIYSSEKVKAESFLSVWLKKAYWGELTRVATFWIMVLFIAKIDTFYISDSYTLYFTMSFIALSCAAALIAPPKIVGAALPALLLGIMSFCTLIVWSSISIYDEVLLQLAMHLIYIGVWGALIMDLYYKGAIYRRYEKHLQPRFEQLLIVGWLITLVNVWNMAYFISEIGYLPAFLYVIFATCLLFAFAVGFILVGRRQGLHLMSKSGFVLLIIAIGKLIFFDLSSLDLLVRAIVFLLVGAIGLLLSNKLLKKE</sequence>
<evidence type="ECO:0000313" key="4">
    <source>
        <dbReference type="Proteomes" id="UP000030437"/>
    </source>
</evidence>
<keyword evidence="4" id="KW-1185">Reference proteome</keyword>
<keyword evidence="2" id="KW-1133">Transmembrane helix</keyword>
<feature type="transmembrane region" description="Helical" evidence="2">
    <location>
        <begin position="175"/>
        <end position="194"/>
    </location>
</feature>
<accession>A0A0A3IAU2</accession>
<feature type="transmembrane region" description="Helical" evidence="2">
    <location>
        <begin position="518"/>
        <end position="539"/>
    </location>
</feature>
<feature type="transmembrane region" description="Helical" evidence="2">
    <location>
        <begin position="467"/>
        <end position="488"/>
    </location>
</feature>
<organism evidence="3 4">
    <name type="scientific">Lysinibacillus odysseyi 34hs-1 = NBRC 100172</name>
    <dbReference type="NCBI Taxonomy" id="1220589"/>
    <lineage>
        <taxon>Bacteria</taxon>
        <taxon>Bacillati</taxon>
        <taxon>Bacillota</taxon>
        <taxon>Bacilli</taxon>
        <taxon>Bacillales</taxon>
        <taxon>Bacillaceae</taxon>
        <taxon>Lysinibacillus</taxon>
    </lineage>
</organism>
<feature type="coiled-coil region" evidence="1">
    <location>
        <begin position="2"/>
        <end position="29"/>
    </location>
</feature>
<feature type="transmembrane region" description="Helical" evidence="2">
    <location>
        <begin position="429"/>
        <end position="446"/>
    </location>
</feature>
<dbReference type="Proteomes" id="UP000030437">
    <property type="component" value="Unassembled WGS sequence"/>
</dbReference>
<feature type="transmembrane region" description="Helical" evidence="2">
    <location>
        <begin position="247"/>
        <end position="266"/>
    </location>
</feature>
<feature type="transmembrane region" description="Helical" evidence="2">
    <location>
        <begin position="304"/>
        <end position="321"/>
    </location>
</feature>
<feature type="transmembrane region" description="Helical" evidence="2">
    <location>
        <begin position="327"/>
        <end position="345"/>
    </location>
</feature>
<dbReference type="PANTHER" id="PTHR38434:SF1">
    <property type="entry name" value="BLL2549 PROTEIN"/>
    <property type="match status" value="1"/>
</dbReference>
<comment type="caution">
    <text evidence="3">The sequence shown here is derived from an EMBL/GenBank/DDBJ whole genome shotgun (WGS) entry which is preliminary data.</text>
</comment>
<feature type="transmembrane region" description="Helical" evidence="2">
    <location>
        <begin position="272"/>
        <end position="292"/>
    </location>
</feature>
<feature type="transmembrane region" description="Helical" evidence="2">
    <location>
        <begin position="352"/>
        <end position="372"/>
    </location>
</feature>
<dbReference type="OrthoDB" id="1805246at2"/>